<dbReference type="PANTHER" id="PTHR30349:SF64">
    <property type="entry name" value="PROPHAGE INTEGRASE INTD-RELATED"/>
    <property type="match status" value="1"/>
</dbReference>
<organism evidence="7 8">
    <name type="scientific">Actinobaculum suis</name>
    <dbReference type="NCBI Taxonomy" id="1657"/>
    <lineage>
        <taxon>Bacteria</taxon>
        <taxon>Bacillati</taxon>
        <taxon>Actinomycetota</taxon>
        <taxon>Actinomycetes</taxon>
        <taxon>Actinomycetales</taxon>
        <taxon>Actinomycetaceae</taxon>
        <taxon>Actinobaculum</taxon>
    </lineage>
</organism>
<evidence type="ECO:0000256" key="1">
    <source>
        <dbReference type="ARBA" id="ARBA00008857"/>
    </source>
</evidence>
<dbReference type="InterPro" id="IPR010998">
    <property type="entry name" value="Integrase_recombinase_N"/>
</dbReference>
<dbReference type="PROSITE" id="PS51900">
    <property type="entry name" value="CB"/>
    <property type="match status" value="1"/>
</dbReference>
<dbReference type="GO" id="GO:0003677">
    <property type="term" value="F:DNA binding"/>
    <property type="evidence" value="ECO:0007669"/>
    <property type="project" value="UniProtKB-UniRule"/>
</dbReference>
<evidence type="ECO:0000256" key="2">
    <source>
        <dbReference type="ARBA" id="ARBA00023125"/>
    </source>
</evidence>
<evidence type="ECO:0000313" key="7">
    <source>
        <dbReference type="EMBL" id="VDG76144.1"/>
    </source>
</evidence>
<gene>
    <name evidence="7" type="ORF">NCTC10327_00814</name>
</gene>
<comment type="caution">
    <text evidence="7">The sequence shown here is derived from an EMBL/GenBank/DDBJ whole genome shotgun (WGS) entry which is preliminary data.</text>
</comment>
<dbReference type="InterPro" id="IPR013762">
    <property type="entry name" value="Integrase-like_cat_sf"/>
</dbReference>
<accession>A0A7Z8Y901</accession>
<reference evidence="7 8" key="1">
    <citation type="submission" date="2018-11" db="EMBL/GenBank/DDBJ databases">
        <authorList>
            <consortium name="Pathogen Informatics"/>
        </authorList>
    </citation>
    <scope>NUCLEOTIDE SEQUENCE [LARGE SCALE GENOMIC DNA]</scope>
    <source>
        <strain evidence="7 8">NCTC10327</strain>
    </source>
</reference>
<keyword evidence="2 4" id="KW-0238">DNA-binding</keyword>
<dbReference type="PROSITE" id="PS51898">
    <property type="entry name" value="TYR_RECOMBINASE"/>
    <property type="match status" value="1"/>
</dbReference>
<evidence type="ECO:0000313" key="8">
    <source>
        <dbReference type="Proteomes" id="UP000269974"/>
    </source>
</evidence>
<evidence type="ECO:0000256" key="3">
    <source>
        <dbReference type="ARBA" id="ARBA00023172"/>
    </source>
</evidence>
<proteinExistence type="inferred from homology"/>
<dbReference type="GO" id="GO:0015074">
    <property type="term" value="P:DNA integration"/>
    <property type="evidence" value="ECO:0007669"/>
    <property type="project" value="InterPro"/>
</dbReference>
<dbReference type="CDD" id="cd01189">
    <property type="entry name" value="INT_ICEBs1_C_like"/>
    <property type="match status" value="1"/>
</dbReference>
<dbReference type="RefSeq" id="WP_185933887.1">
    <property type="nucleotide sequence ID" value="NZ_UYIO01000001.1"/>
</dbReference>
<comment type="similarity">
    <text evidence="1">Belongs to the 'phage' integrase family.</text>
</comment>
<dbReference type="InterPro" id="IPR002104">
    <property type="entry name" value="Integrase_catalytic"/>
</dbReference>
<evidence type="ECO:0000259" key="6">
    <source>
        <dbReference type="PROSITE" id="PS51900"/>
    </source>
</evidence>
<evidence type="ECO:0000256" key="4">
    <source>
        <dbReference type="PROSITE-ProRule" id="PRU01248"/>
    </source>
</evidence>
<name>A0A7Z8Y901_9ACTO</name>
<feature type="domain" description="Core-binding (CB)" evidence="6">
    <location>
        <begin position="79"/>
        <end position="166"/>
    </location>
</feature>
<keyword evidence="3" id="KW-0233">DNA recombination</keyword>
<dbReference type="GO" id="GO:0006310">
    <property type="term" value="P:DNA recombination"/>
    <property type="evidence" value="ECO:0007669"/>
    <property type="project" value="UniProtKB-KW"/>
</dbReference>
<dbReference type="AlphaFoldDB" id="A0A7Z8Y901"/>
<feature type="domain" description="Tyr recombinase" evidence="5">
    <location>
        <begin position="181"/>
        <end position="380"/>
    </location>
</feature>
<dbReference type="Gene3D" id="1.10.443.10">
    <property type="entry name" value="Intergrase catalytic core"/>
    <property type="match status" value="1"/>
</dbReference>
<dbReference type="InterPro" id="IPR011010">
    <property type="entry name" value="DNA_brk_join_enz"/>
</dbReference>
<protein>
    <submittedName>
        <fullName evidence="7">Integrase family protein</fullName>
    </submittedName>
</protein>
<dbReference type="Proteomes" id="UP000269974">
    <property type="component" value="Unassembled WGS sequence"/>
</dbReference>
<dbReference type="InterPro" id="IPR050090">
    <property type="entry name" value="Tyrosine_recombinase_XerCD"/>
</dbReference>
<dbReference type="SUPFAM" id="SSF56349">
    <property type="entry name" value="DNA breaking-rejoining enzymes"/>
    <property type="match status" value="1"/>
</dbReference>
<dbReference type="EMBL" id="UYIO01000001">
    <property type="protein sequence ID" value="VDG76144.1"/>
    <property type="molecule type" value="Genomic_DNA"/>
</dbReference>
<sequence length="385" mass="42014">MRKAERSDFGSIITRRGKHIGRYRVKGRTYYTPTRTTKTAVRKDLSIIQTSIEAGTWEPGAKPAGSGKITTPTKQRHTTTLAQWFETWTEELDTAMENGLRSPNTVRSYLSQWRAHILPKLGPDTPINEVTEEDLADLWKQVLSMRARTTASNVIRSLSAGFTAAHKAGVLEKIPAIPEGSLAKPGPVTDDARVTYTAAQLDTLIGAAAPEYRAAIALGSYGCLRSGEIAALRRNDITEKGTRVRVDEATKRGPSGKITAGPPKSRAGYRTITLPDNAAEIVVEHLRVFTPAPPNSLLWRGPLGAEYISTKTLLRAYRAACEKAGLPVGRFHDLRHSGLTLYGRAGATLADLMARAGHSDVNTVMIYQHSSRDRDCELAARMAEG</sequence>
<dbReference type="Pfam" id="PF00589">
    <property type="entry name" value="Phage_integrase"/>
    <property type="match status" value="1"/>
</dbReference>
<dbReference type="PANTHER" id="PTHR30349">
    <property type="entry name" value="PHAGE INTEGRASE-RELATED"/>
    <property type="match status" value="1"/>
</dbReference>
<dbReference type="Gene3D" id="1.10.150.130">
    <property type="match status" value="1"/>
</dbReference>
<dbReference type="InterPro" id="IPR044068">
    <property type="entry name" value="CB"/>
</dbReference>
<evidence type="ECO:0000259" key="5">
    <source>
        <dbReference type="PROSITE" id="PS51898"/>
    </source>
</evidence>